<dbReference type="EMBL" id="BAABME010003375">
    <property type="protein sequence ID" value="GAA0158551.1"/>
    <property type="molecule type" value="Genomic_DNA"/>
</dbReference>
<organism evidence="2 3">
    <name type="scientific">Lithospermum erythrorhizon</name>
    <name type="common">Purple gromwell</name>
    <name type="synonym">Lithospermum officinale var. erythrorhizon</name>
    <dbReference type="NCBI Taxonomy" id="34254"/>
    <lineage>
        <taxon>Eukaryota</taxon>
        <taxon>Viridiplantae</taxon>
        <taxon>Streptophyta</taxon>
        <taxon>Embryophyta</taxon>
        <taxon>Tracheophyta</taxon>
        <taxon>Spermatophyta</taxon>
        <taxon>Magnoliopsida</taxon>
        <taxon>eudicotyledons</taxon>
        <taxon>Gunneridae</taxon>
        <taxon>Pentapetalae</taxon>
        <taxon>asterids</taxon>
        <taxon>lamiids</taxon>
        <taxon>Boraginales</taxon>
        <taxon>Boraginaceae</taxon>
        <taxon>Boraginoideae</taxon>
        <taxon>Lithospermeae</taxon>
        <taxon>Lithospermum</taxon>
    </lineage>
</organism>
<keyword evidence="3" id="KW-1185">Reference proteome</keyword>
<accession>A0AAV3Q5U4</accession>
<feature type="coiled-coil region" evidence="1">
    <location>
        <begin position="66"/>
        <end position="100"/>
    </location>
</feature>
<gene>
    <name evidence="2" type="ORF">LIER_15544</name>
</gene>
<name>A0AAV3Q5U4_LITER</name>
<sequence>MGSLAEGIALKATSEDVDEEDLVEYMNLLANNINKPLKRFNKKRMEEPAIQVPMTKETTGKLEKENEKLTQMVLDCDDEIKNLNAQLKALNKGLKNTNNHKGEKNTNKGLDEILVIGKDAGDITGIGYERRKSNNRKGDVKFVPAGGN</sequence>
<dbReference type="Proteomes" id="UP001454036">
    <property type="component" value="Unassembled WGS sequence"/>
</dbReference>
<evidence type="ECO:0000313" key="3">
    <source>
        <dbReference type="Proteomes" id="UP001454036"/>
    </source>
</evidence>
<reference evidence="2 3" key="1">
    <citation type="submission" date="2024-01" db="EMBL/GenBank/DDBJ databases">
        <title>The complete chloroplast genome sequence of Lithospermum erythrorhizon: insights into the phylogenetic relationship among Boraginaceae species and the maternal lineages of purple gromwells.</title>
        <authorList>
            <person name="Okada T."/>
            <person name="Watanabe K."/>
        </authorList>
    </citation>
    <scope>NUCLEOTIDE SEQUENCE [LARGE SCALE GENOMIC DNA]</scope>
</reference>
<dbReference type="AlphaFoldDB" id="A0AAV3Q5U4"/>
<proteinExistence type="predicted"/>
<comment type="caution">
    <text evidence="2">The sequence shown here is derived from an EMBL/GenBank/DDBJ whole genome shotgun (WGS) entry which is preliminary data.</text>
</comment>
<protein>
    <submittedName>
        <fullName evidence="2">Uncharacterized protein</fullName>
    </submittedName>
</protein>
<keyword evidence="1" id="KW-0175">Coiled coil</keyword>
<evidence type="ECO:0000313" key="2">
    <source>
        <dbReference type="EMBL" id="GAA0158551.1"/>
    </source>
</evidence>
<evidence type="ECO:0000256" key="1">
    <source>
        <dbReference type="SAM" id="Coils"/>
    </source>
</evidence>